<feature type="domain" description="Cytochrome oxidase subunit II copper A binding" evidence="18">
    <location>
        <begin position="131"/>
        <end position="290"/>
    </location>
</feature>
<dbReference type="InterPro" id="IPR036257">
    <property type="entry name" value="Cyt_c_oxidase_su2_TM_sf"/>
</dbReference>
<comment type="subcellular location">
    <subcellularLocation>
        <location evidence="14">Cell membrane</location>
        <topology evidence="14">Multi-pass membrane protein</topology>
    </subcellularLocation>
    <subcellularLocation>
        <location evidence="1">Membrane</location>
        <topology evidence="1">Multi-pass membrane protein</topology>
    </subcellularLocation>
</comment>
<evidence type="ECO:0000256" key="13">
    <source>
        <dbReference type="ARBA" id="ARBA00047816"/>
    </source>
</evidence>
<evidence type="ECO:0000313" key="20">
    <source>
        <dbReference type="EMBL" id="SFE58419.1"/>
    </source>
</evidence>
<dbReference type="Pfam" id="PF00116">
    <property type="entry name" value="COX2"/>
    <property type="match status" value="2"/>
</dbReference>
<keyword evidence="21" id="KW-1185">Reference proteome</keyword>
<keyword evidence="5 14" id="KW-0812">Transmembrane</keyword>
<keyword evidence="6 15" id="KW-0479">Metal-binding</keyword>
<evidence type="ECO:0000256" key="2">
    <source>
        <dbReference type="ARBA" id="ARBA00007866"/>
    </source>
</evidence>
<evidence type="ECO:0000256" key="1">
    <source>
        <dbReference type="ARBA" id="ARBA00004141"/>
    </source>
</evidence>
<evidence type="ECO:0000259" key="19">
    <source>
        <dbReference type="PROSITE" id="PS50999"/>
    </source>
</evidence>
<evidence type="ECO:0000256" key="17">
    <source>
        <dbReference type="SAM" id="SignalP"/>
    </source>
</evidence>
<accession>A0A1I2BQS6</accession>
<dbReference type="InterPro" id="IPR002429">
    <property type="entry name" value="CcO_II-like_C"/>
</dbReference>
<dbReference type="PROSITE" id="PS00078">
    <property type="entry name" value="COX2"/>
    <property type="match status" value="1"/>
</dbReference>
<dbReference type="PANTHER" id="PTHR22888">
    <property type="entry name" value="CYTOCHROME C OXIDASE, SUBUNIT II"/>
    <property type="match status" value="1"/>
</dbReference>
<evidence type="ECO:0000256" key="7">
    <source>
        <dbReference type="ARBA" id="ARBA00022967"/>
    </source>
</evidence>
<dbReference type="PRINTS" id="PR01166">
    <property type="entry name" value="CYCOXIDASEII"/>
</dbReference>
<dbReference type="GO" id="GO:0016491">
    <property type="term" value="F:oxidoreductase activity"/>
    <property type="evidence" value="ECO:0007669"/>
    <property type="project" value="InterPro"/>
</dbReference>
<keyword evidence="7" id="KW-1278">Translocase</keyword>
<feature type="signal peptide" evidence="17">
    <location>
        <begin position="1"/>
        <end position="21"/>
    </location>
</feature>
<dbReference type="Proteomes" id="UP000198977">
    <property type="component" value="Unassembled WGS sequence"/>
</dbReference>
<dbReference type="AlphaFoldDB" id="A0A1I2BQS6"/>
<dbReference type="PROSITE" id="PS50857">
    <property type="entry name" value="COX2_CUA"/>
    <property type="match status" value="1"/>
</dbReference>
<dbReference type="EC" id="7.1.1.9" evidence="15"/>
<comment type="function">
    <text evidence="12 15">Subunits I and II form the functional core of the enzyme complex. Electrons originating in cytochrome c are transferred via heme a and Cu(A) to the binuclear center formed by heme a3 and Cu(B).</text>
</comment>
<dbReference type="PANTHER" id="PTHR22888:SF9">
    <property type="entry name" value="CYTOCHROME C OXIDASE SUBUNIT 2"/>
    <property type="match status" value="1"/>
</dbReference>
<dbReference type="GO" id="GO:0005507">
    <property type="term" value="F:copper ion binding"/>
    <property type="evidence" value="ECO:0007669"/>
    <property type="project" value="InterPro"/>
</dbReference>
<evidence type="ECO:0000256" key="8">
    <source>
        <dbReference type="ARBA" id="ARBA00022982"/>
    </source>
</evidence>
<feature type="transmembrane region" description="Helical" evidence="16">
    <location>
        <begin position="102"/>
        <end position="124"/>
    </location>
</feature>
<feature type="transmembrane region" description="Helical" evidence="16">
    <location>
        <begin position="59"/>
        <end position="81"/>
    </location>
</feature>
<name>A0A1I2BQS6_9RHOB</name>
<dbReference type="InterPro" id="IPR001505">
    <property type="entry name" value="Copper_CuA"/>
</dbReference>
<evidence type="ECO:0000256" key="5">
    <source>
        <dbReference type="ARBA" id="ARBA00022692"/>
    </source>
</evidence>
<proteinExistence type="inferred from homology"/>
<dbReference type="SUPFAM" id="SSF81464">
    <property type="entry name" value="Cytochrome c oxidase subunit II-like, transmembrane region"/>
    <property type="match status" value="1"/>
</dbReference>
<evidence type="ECO:0000313" key="21">
    <source>
        <dbReference type="Proteomes" id="UP000198977"/>
    </source>
</evidence>
<evidence type="ECO:0000256" key="16">
    <source>
        <dbReference type="SAM" id="Phobius"/>
    </source>
</evidence>
<feature type="chain" id="PRO_5011464087" description="Cytochrome c oxidase subunit 2" evidence="17">
    <location>
        <begin position="22"/>
        <end position="307"/>
    </location>
</feature>
<evidence type="ECO:0000256" key="10">
    <source>
        <dbReference type="ARBA" id="ARBA00023008"/>
    </source>
</evidence>
<dbReference type="OrthoDB" id="9781261at2"/>
<protein>
    <recommendedName>
        <fullName evidence="15">Cytochrome c oxidase subunit 2</fullName>
        <ecNumber evidence="15">7.1.1.9</ecNumber>
    </recommendedName>
</protein>
<dbReference type="Pfam" id="PF02790">
    <property type="entry name" value="COX2_TM"/>
    <property type="match status" value="1"/>
</dbReference>
<keyword evidence="11 16" id="KW-0472">Membrane</keyword>
<evidence type="ECO:0000256" key="11">
    <source>
        <dbReference type="ARBA" id="ARBA00023136"/>
    </source>
</evidence>
<keyword evidence="3 14" id="KW-0813">Transport</keyword>
<dbReference type="STRING" id="74348.SAMN04488523_108181"/>
<dbReference type="Gene3D" id="2.60.40.420">
    <property type="entry name" value="Cupredoxins - blue copper proteins"/>
    <property type="match status" value="1"/>
</dbReference>
<dbReference type="InterPro" id="IPR045187">
    <property type="entry name" value="CcO_II"/>
</dbReference>
<dbReference type="Gene3D" id="1.10.287.90">
    <property type="match status" value="1"/>
</dbReference>
<evidence type="ECO:0000256" key="4">
    <source>
        <dbReference type="ARBA" id="ARBA00022660"/>
    </source>
</evidence>
<dbReference type="GO" id="GO:0004129">
    <property type="term" value="F:cytochrome-c oxidase activity"/>
    <property type="evidence" value="ECO:0007669"/>
    <property type="project" value="UniProtKB-EC"/>
</dbReference>
<dbReference type="GO" id="GO:0042773">
    <property type="term" value="P:ATP synthesis coupled electron transport"/>
    <property type="evidence" value="ECO:0007669"/>
    <property type="project" value="TreeGrafter"/>
</dbReference>
<keyword evidence="4 14" id="KW-0679">Respiratory chain</keyword>
<dbReference type="InterPro" id="IPR014222">
    <property type="entry name" value="Cyt_c_oxidase_su2"/>
</dbReference>
<keyword evidence="8 14" id="KW-0249">Electron transport</keyword>
<evidence type="ECO:0000256" key="6">
    <source>
        <dbReference type="ARBA" id="ARBA00022723"/>
    </source>
</evidence>
<dbReference type="SUPFAM" id="SSF49503">
    <property type="entry name" value="Cupredoxins"/>
    <property type="match status" value="1"/>
</dbReference>
<sequence>MKKLLSLSGLMTGLAALPVMAQENLRIDGLETVGRPIDGKMGFQPAVTRVAQDIHDLDYLLLVVCTVITLFVTGLILWIVVRYNKKRNPTAAAFTHHTPIEIAWTLVPILILLLIGAYSLPILFRQQEIPTADITIKATGNQWYWTHEYVDEGFGFDSYMIGAPATMTAEDEEAGGVAHVLNDAMVAKLERAGYAREDFLLATDTSVVLPVGKTVVVQVTGADVIHAWTIPAFGVKQDAVPGRLAELWFKPEREGVYYGQCSELCGQAHAYMPITVKVVSEEAYAEWLGKAKAEYAGIDQPLTVASK</sequence>
<comment type="catalytic activity">
    <reaction evidence="13 15">
        <text>4 Fe(II)-[cytochrome c] + O2 + 8 H(+)(in) = 4 Fe(III)-[cytochrome c] + 2 H2O + 4 H(+)(out)</text>
        <dbReference type="Rhea" id="RHEA:11436"/>
        <dbReference type="Rhea" id="RHEA-COMP:10350"/>
        <dbReference type="Rhea" id="RHEA-COMP:14399"/>
        <dbReference type="ChEBI" id="CHEBI:15377"/>
        <dbReference type="ChEBI" id="CHEBI:15378"/>
        <dbReference type="ChEBI" id="CHEBI:15379"/>
        <dbReference type="ChEBI" id="CHEBI:29033"/>
        <dbReference type="ChEBI" id="CHEBI:29034"/>
        <dbReference type="EC" id="7.1.1.9"/>
    </reaction>
</comment>
<dbReference type="NCBIfam" id="TIGR02866">
    <property type="entry name" value="CoxB"/>
    <property type="match status" value="1"/>
</dbReference>
<gene>
    <name evidence="20" type="ORF">SAMN04488523_108181</name>
</gene>
<feature type="domain" description="Cytochrome oxidase subunit II transmembrane region profile" evidence="19">
    <location>
        <begin position="35"/>
        <end position="130"/>
    </location>
</feature>
<dbReference type="EMBL" id="FOMW01000008">
    <property type="protein sequence ID" value="SFE58419.1"/>
    <property type="molecule type" value="Genomic_DNA"/>
</dbReference>
<comment type="cofactor">
    <cofactor evidence="15">
        <name>Cu cation</name>
        <dbReference type="ChEBI" id="CHEBI:23378"/>
    </cofactor>
    <text evidence="15">Binds a copper A center.</text>
</comment>
<comment type="similarity">
    <text evidence="2 14">Belongs to the cytochrome c oxidase subunit 2 family.</text>
</comment>
<dbReference type="PROSITE" id="PS50999">
    <property type="entry name" value="COX2_TM"/>
    <property type="match status" value="1"/>
</dbReference>
<dbReference type="InterPro" id="IPR011759">
    <property type="entry name" value="Cyt_c_oxidase_su2_TM_dom"/>
</dbReference>
<keyword evidence="10 15" id="KW-0186">Copper</keyword>
<evidence type="ECO:0000256" key="15">
    <source>
        <dbReference type="RuleBase" id="RU004024"/>
    </source>
</evidence>
<evidence type="ECO:0000256" key="9">
    <source>
        <dbReference type="ARBA" id="ARBA00022989"/>
    </source>
</evidence>
<evidence type="ECO:0000259" key="18">
    <source>
        <dbReference type="PROSITE" id="PS50857"/>
    </source>
</evidence>
<organism evidence="20 21">
    <name type="scientific">Sulfitobacter brevis</name>
    <dbReference type="NCBI Taxonomy" id="74348"/>
    <lineage>
        <taxon>Bacteria</taxon>
        <taxon>Pseudomonadati</taxon>
        <taxon>Pseudomonadota</taxon>
        <taxon>Alphaproteobacteria</taxon>
        <taxon>Rhodobacterales</taxon>
        <taxon>Roseobacteraceae</taxon>
        <taxon>Sulfitobacter</taxon>
    </lineage>
</organism>
<dbReference type="GO" id="GO:0005886">
    <property type="term" value="C:plasma membrane"/>
    <property type="evidence" value="ECO:0007669"/>
    <property type="project" value="UniProtKB-SubCell"/>
</dbReference>
<dbReference type="InterPro" id="IPR008972">
    <property type="entry name" value="Cupredoxin"/>
</dbReference>
<keyword evidence="17" id="KW-0732">Signal</keyword>
<evidence type="ECO:0000256" key="12">
    <source>
        <dbReference type="ARBA" id="ARBA00024688"/>
    </source>
</evidence>
<reference evidence="20 21" key="1">
    <citation type="submission" date="2016-10" db="EMBL/GenBank/DDBJ databases">
        <authorList>
            <person name="de Groot N.N."/>
        </authorList>
    </citation>
    <scope>NUCLEOTIDE SEQUENCE [LARGE SCALE GENOMIC DNA]</scope>
    <source>
        <strain evidence="20 21">DSM 11443</strain>
    </source>
</reference>
<evidence type="ECO:0000256" key="14">
    <source>
        <dbReference type="RuleBase" id="RU000456"/>
    </source>
</evidence>
<evidence type="ECO:0000256" key="3">
    <source>
        <dbReference type="ARBA" id="ARBA00022448"/>
    </source>
</evidence>
<keyword evidence="9 16" id="KW-1133">Transmembrane helix</keyword>
<dbReference type="RefSeq" id="WP_093924203.1">
    <property type="nucleotide sequence ID" value="NZ_FOMW01000008.1"/>
</dbReference>